<dbReference type="SMART" id="SM00899">
    <property type="entry name" value="FeoA"/>
    <property type="match status" value="1"/>
</dbReference>
<gene>
    <name evidence="3" type="ORF">C5F48_04290</name>
</gene>
<dbReference type="GO" id="GO:0046914">
    <property type="term" value="F:transition metal ion binding"/>
    <property type="evidence" value="ECO:0007669"/>
    <property type="project" value="InterPro"/>
</dbReference>
<dbReference type="EMBL" id="PZKG01000011">
    <property type="protein sequence ID" value="PTE23027.1"/>
    <property type="molecule type" value="Genomic_DNA"/>
</dbReference>
<dbReference type="AlphaFoldDB" id="A0A2T4JYZ5"/>
<sequence length="85" mass="9039">MTEMHMPLTLMDGGGRGQVTAILGGREMQRRLSDIGILIGREVEVIRRGGSGPLVVAVGDTRLALGQEVSRRIFVSSHPEAAACP</sequence>
<organism evidence="3 4">
    <name type="scientific">Cereibacter changlensis JA139</name>
    <dbReference type="NCBI Taxonomy" id="1188249"/>
    <lineage>
        <taxon>Bacteria</taxon>
        <taxon>Pseudomonadati</taxon>
        <taxon>Pseudomonadota</taxon>
        <taxon>Alphaproteobacteria</taxon>
        <taxon>Rhodobacterales</taxon>
        <taxon>Paracoccaceae</taxon>
        <taxon>Cereibacter</taxon>
    </lineage>
</organism>
<dbReference type="Pfam" id="PF04023">
    <property type="entry name" value="FeoA"/>
    <property type="match status" value="1"/>
</dbReference>
<reference evidence="3 4" key="1">
    <citation type="submission" date="2018-03" db="EMBL/GenBank/DDBJ databases">
        <title>Cereibacter changlensis.</title>
        <authorList>
            <person name="Meyer T.E."/>
            <person name="Miller S."/>
            <person name="Lodha T."/>
            <person name="Gandham S."/>
            <person name="Chintalapati S."/>
            <person name="Chintalapati V.R."/>
        </authorList>
    </citation>
    <scope>NUCLEOTIDE SEQUENCE [LARGE SCALE GENOMIC DNA]</scope>
    <source>
        <strain evidence="3 4">JA139</strain>
    </source>
</reference>
<dbReference type="InterPro" id="IPR038157">
    <property type="entry name" value="FeoA_core_dom"/>
</dbReference>
<protein>
    <submittedName>
        <fullName evidence="3">Ferrous iron transport protein A</fullName>
    </submittedName>
</protein>
<dbReference type="RefSeq" id="WP_107662671.1">
    <property type="nucleotide sequence ID" value="NZ_PZKG01000011.1"/>
</dbReference>
<dbReference type="InterPro" id="IPR008988">
    <property type="entry name" value="Transcriptional_repressor_C"/>
</dbReference>
<evidence type="ECO:0000256" key="1">
    <source>
        <dbReference type="ARBA" id="ARBA00023004"/>
    </source>
</evidence>
<evidence type="ECO:0000259" key="2">
    <source>
        <dbReference type="SMART" id="SM00899"/>
    </source>
</evidence>
<name>A0A2T4JYZ5_9RHOB</name>
<keyword evidence="1" id="KW-0408">Iron</keyword>
<dbReference type="PANTHER" id="PTHR43151">
    <property type="entry name" value="FEOA FAMILY PROTEIN"/>
    <property type="match status" value="1"/>
</dbReference>
<dbReference type="Proteomes" id="UP000241010">
    <property type="component" value="Unassembled WGS sequence"/>
</dbReference>
<keyword evidence="4" id="KW-1185">Reference proteome</keyword>
<feature type="domain" description="Ferrous iron transporter FeoA-like" evidence="2">
    <location>
        <begin position="6"/>
        <end position="77"/>
    </location>
</feature>
<dbReference type="OrthoDB" id="7862273at2"/>
<proteinExistence type="predicted"/>
<accession>A0A2T4JYZ5</accession>
<dbReference type="InterPro" id="IPR007167">
    <property type="entry name" value="Fe-transptr_FeoA-like"/>
</dbReference>
<dbReference type="Gene3D" id="2.30.30.90">
    <property type="match status" value="1"/>
</dbReference>
<dbReference type="InterPro" id="IPR053184">
    <property type="entry name" value="FeoA-like"/>
</dbReference>
<evidence type="ECO:0000313" key="4">
    <source>
        <dbReference type="Proteomes" id="UP000241010"/>
    </source>
</evidence>
<dbReference type="PANTHER" id="PTHR43151:SF1">
    <property type="entry name" value="SSR2333 PROTEIN"/>
    <property type="match status" value="1"/>
</dbReference>
<evidence type="ECO:0000313" key="3">
    <source>
        <dbReference type="EMBL" id="PTE23027.1"/>
    </source>
</evidence>
<comment type="caution">
    <text evidence="3">The sequence shown here is derived from an EMBL/GenBank/DDBJ whole genome shotgun (WGS) entry which is preliminary data.</text>
</comment>
<dbReference type="SUPFAM" id="SSF50037">
    <property type="entry name" value="C-terminal domain of transcriptional repressors"/>
    <property type="match status" value="1"/>
</dbReference>